<keyword evidence="1" id="KW-1133">Transmembrane helix</keyword>
<protein>
    <recommendedName>
        <fullName evidence="5">ResB-like domain-containing protein</fullName>
    </recommendedName>
</protein>
<proteinExistence type="predicted"/>
<feature type="signal peptide" evidence="2">
    <location>
        <begin position="1"/>
        <end position="27"/>
    </location>
</feature>
<feature type="transmembrane region" description="Helical" evidence="1">
    <location>
        <begin position="232"/>
        <end position="252"/>
    </location>
</feature>
<evidence type="ECO:0008006" key="5">
    <source>
        <dbReference type="Google" id="ProtNLM"/>
    </source>
</evidence>
<evidence type="ECO:0000256" key="1">
    <source>
        <dbReference type="SAM" id="Phobius"/>
    </source>
</evidence>
<comment type="caution">
    <text evidence="3">The sequence shown here is derived from an EMBL/GenBank/DDBJ whole genome shotgun (WGS) entry which is preliminary data.</text>
</comment>
<gene>
    <name evidence="3" type="ORF">A2665_02245</name>
</gene>
<keyword evidence="1" id="KW-0472">Membrane</keyword>
<keyword evidence="1" id="KW-0812">Transmembrane</keyword>
<dbReference type="AlphaFoldDB" id="A0A1G2T1B0"/>
<keyword evidence="2" id="KW-0732">Signal</keyword>
<organism evidence="3 4">
    <name type="scientific">Candidatus Zambryskibacteria bacterium RIFCSPHIGHO2_01_FULL_46_30</name>
    <dbReference type="NCBI Taxonomy" id="1802739"/>
    <lineage>
        <taxon>Bacteria</taxon>
        <taxon>Candidatus Zambryskiibacteriota</taxon>
    </lineage>
</organism>
<evidence type="ECO:0000256" key="2">
    <source>
        <dbReference type="SAM" id="SignalP"/>
    </source>
</evidence>
<evidence type="ECO:0000313" key="3">
    <source>
        <dbReference type="EMBL" id="OHA90922.1"/>
    </source>
</evidence>
<sequence>MKNFQFSIFNFQFLALVFLLLPNIVFAATAVTEIDTRGIEVNALEGTLVLPEGMRIREIQTGNSVILIWLEKPRQTGNAITFAGITPGGFTGTQPVFSINGDFAAQDLDGVRFTSVSALKNDGSGASVPARMSLSLASFRADSELPEEFTPTIASDPNVFDGKFFLVFATQDKSSGVDRYEVREGRWGFFREAESPYLLKHQGLNRDVYVKATDNAGNERVAVLAARVHRAWWERYGLLAILMVIAVVTLAYKKAWIRFTK</sequence>
<reference evidence="3 4" key="1">
    <citation type="journal article" date="2016" name="Nat. Commun.">
        <title>Thousands of microbial genomes shed light on interconnected biogeochemical processes in an aquifer system.</title>
        <authorList>
            <person name="Anantharaman K."/>
            <person name="Brown C.T."/>
            <person name="Hug L.A."/>
            <person name="Sharon I."/>
            <person name="Castelle C.J."/>
            <person name="Probst A.J."/>
            <person name="Thomas B.C."/>
            <person name="Singh A."/>
            <person name="Wilkins M.J."/>
            <person name="Karaoz U."/>
            <person name="Brodie E.L."/>
            <person name="Williams K.H."/>
            <person name="Hubbard S.S."/>
            <person name="Banfield J.F."/>
        </authorList>
    </citation>
    <scope>NUCLEOTIDE SEQUENCE [LARGE SCALE GENOMIC DNA]</scope>
</reference>
<feature type="chain" id="PRO_5009584514" description="ResB-like domain-containing protein" evidence="2">
    <location>
        <begin position="28"/>
        <end position="261"/>
    </location>
</feature>
<evidence type="ECO:0000313" key="4">
    <source>
        <dbReference type="Proteomes" id="UP000177746"/>
    </source>
</evidence>
<name>A0A1G2T1B0_9BACT</name>
<accession>A0A1G2T1B0</accession>
<dbReference type="EMBL" id="MHVI01000027">
    <property type="protein sequence ID" value="OHA90922.1"/>
    <property type="molecule type" value="Genomic_DNA"/>
</dbReference>
<dbReference type="Proteomes" id="UP000177746">
    <property type="component" value="Unassembled WGS sequence"/>
</dbReference>